<feature type="region of interest" description="Disordered" evidence="1">
    <location>
        <begin position="431"/>
        <end position="459"/>
    </location>
</feature>
<feature type="compositionally biased region" description="Polar residues" evidence="1">
    <location>
        <begin position="305"/>
        <end position="316"/>
    </location>
</feature>
<dbReference type="AlphaFoldDB" id="A0A6A5QT82"/>
<sequence>MAHVTAASQLQQWSFDKPALATRPETSCSESSASSSVLCNDALETVRIDTASSEPSSPLPRKESLVLQERYMSSEEALSPADDGSGSECDYDDVVVLDATKECKARFMPISRWNKGKSCDMAVTVSYAFVGRPKVVELDCRSPTAELPPVQKRSASVANLPITAIRELRKDAAQRLSMKATPTSSLSSTSTSRSTTPSVQLDSCRPSTSHSPSTKHNSTLHPTDSASTTSSFRTAPSTSSISPAVDELLARPIFSPIDTPSSARSSVYVPSQSRNHLSRTQTTHSYWAPPTPSSPATHAFLSSDPYENSNTDSTSPLIKPASHRRLSSISMKLALSKIAIVPTKKTYEARVNGKLPLTPSTPYTPLTPQTAPIEGSSSFISQQKFRRASIILRPKSRHNESIRGPSPDFLPPVPTFNSSTMAQKRMTKMQARGANEREPTLVLPPCPADTEDDFPNGFKSKTLKKRKSLMSLMDSL</sequence>
<accession>A0A6A5QT82</accession>
<feature type="region of interest" description="Disordered" evidence="1">
    <location>
        <begin position="260"/>
        <end position="322"/>
    </location>
</feature>
<gene>
    <name evidence="2" type="ORF">BDU57DRAFT_511383</name>
</gene>
<proteinExistence type="predicted"/>
<evidence type="ECO:0000313" key="3">
    <source>
        <dbReference type="Proteomes" id="UP000800096"/>
    </source>
</evidence>
<dbReference type="Proteomes" id="UP000800096">
    <property type="component" value="Unassembled WGS sequence"/>
</dbReference>
<feature type="compositionally biased region" description="Low complexity" evidence="1">
    <location>
        <begin position="181"/>
        <end position="198"/>
    </location>
</feature>
<name>A0A6A5QT82_AMPQU</name>
<evidence type="ECO:0000313" key="2">
    <source>
        <dbReference type="EMBL" id="KAF1918673.1"/>
    </source>
</evidence>
<dbReference type="OrthoDB" id="3926619at2759"/>
<evidence type="ECO:0000256" key="1">
    <source>
        <dbReference type="SAM" id="MobiDB-lite"/>
    </source>
</evidence>
<reference evidence="2" key="1">
    <citation type="journal article" date="2020" name="Stud. Mycol.">
        <title>101 Dothideomycetes genomes: a test case for predicting lifestyles and emergence of pathogens.</title>
        <authorList>
            <person name="Haridas S."/>
            <person name="Albert R."/>
            <person name="Binder M."/>
            <person name="Bloem J."/>
            <person name="Labutti K."/>
            <person name="Salamov A."/>
            <person name="Andreopoulos B."/>
            <person name="Baker S."/>
            <person name="Barry K."/>
            <person name="Bills G."/>
            <person name="Bluhm B."/>
            <person name="Cannon C."/>
            <person name="Castanera R."/>
            <person name="Culley D."/>
            <person name="Daum C."/>
            <person name="Ezra D."/>
            <person name="Gonzalez J."/>
            <person name="Henrissat B."/>
            <person name="Kuo A."/>
            <person name="Liang C."/>
            <person name="Lipzen A."/>
            <person name="Lutzoni F."/>
            <person name="Magnuson J."/>
            <person name="Mondo S."/>
            <person name="Nolan M."/>
            <person name="Ohm R."/>
            <person name="Pangilinan J."/>
            <person name="Park H.-J."/>
            <person name="Ramirez L."/>
            <person name="Alfaro M."/>
            <person name="Sun H."/>
            <person name="Tritt A."/>
            <person name="Yoshinaga Y."/>
            <person name="Zwiers L.-H."/>
            <person name="Turgeon B."/>
            <person name="Goodwin S."/>
            <person name="Spatafora J."/>
            <person name="Crous P."/>
            <person name="Grigoriev I."/>
        </authorList>
    </citation>
    <scope>NUCLEOTIDE SEQUENCE</scope>
    <source>
        <strain evidence="2">HMLAC05119</strain>
    </source>
</reference>
<protein>
    <submittedName>
        <fullName evidence="2">Uncharacterized protein</fullName>
    </submittedName>
</protein>
<feature type="compositionally biased region" description="Polar residues" evidence="1">
    <location>
        <begin position="199"/>
        <end position="239"/>
    </location>
</feature>
<feature type="compositionally biased region" description="Polar residues" evidence="1">
    <location>
        <begin position="260"/>
        <end position="285"/>
    </location>
</feature>
<dbReference type="EMBL" id="ML979133">
    <property type="protein sequence ID" value="KAF1918673.1"/>
    <property type="molecule type" value="Genomic_DNA"/>
</dbReference>
<keyword evidence="3" id="KW-1185">Reference proteome</keyword>
<organism evidence="2 3">
    <name type="scientific">Ampelomyces quisqualis</name>
    <name type="common">Powdery mildew agent</name>
    <dbReference type="NCBI Taxonomy" id="50730"/>
    <lineage>
        <taxon>Eukaryota</taxon>
        <taxon>Fungi</taxon>
        <taxon>Dikarya</taxon>
        <taxon>Ascomycota</taxon>
        <taxon>Pezizomycotina</taxon>
        <taxon>Dothideomycetes</taxon>
        <taxon>Pleosporomycetidae</taxon>
        <taxon>Pleosporales</taxon>
        <taxon>Pleosporineae</taxon>
        <taxon>Phaeosphaeriaceae</taxon>
        <taxon>Ampelomyces</taxon>
    </lineage>
</organism>
<feature type="region of interest" description="Disordered" evidence="1">
    <location>
        <begin position="174"/>
        <end position="239"/>
    </location>
</feature>